<dbReference type="Gene3D" id="3.80.10.10">
    <property type="entry name" value="Ribonuclease Inhibitor"/>
    <property type="match status" value="2"/>
</dbReference>
<proteinExistence type="predicted"/>
<dbReference type="AlphaFoldDB" id="A0A6P4XSL9"/>
<protein>
    <submittedName>
        <fullName evidence="5">Leucine-rich repeat-containing protein 15-like</fullName>
    </submittedName>
</protein>
<keyword evidence="3" id="KW-0677">Repeat</keyword>
<dbReference type="InterPro" id="IPR050328">
    <property type="entry name" value="Dev_Immune_Receptor"/>
</dbReference>
<accession>A0A6P4XSL9</accession>
<evidence type="ECO:0000256" key="1">
    <source>
        <dbReference type="ARBA" id="ARBA00022614"/>
    </source>
</evidence>
<dbReference type="OrthoDB" id="10468671at2759"/>
<keyword evidence="1" id="KW-0433">Leucine-rich repeat</keyword>
<dbReference type="InterPro" id="IPR003591">
    <property type="entry name" value="Leu-rich_rpt_typical-subtyp"/>
</dbReference>
<keyword evidence="2" id="KW-0732">Signal</keyword>
<dbReference type="Proteomes" id="UP000515135">
    <property type="component" value="Unplaced"/>
</dbReference>
<dbReference type="RefSeq" id="XP_019619630.1">
    <property type="nucleotide sequence ID" value="XM_019764071.1"/>
</dbReference>
<gene>
    <name evidence="5" type="primary">LOC109466359</name>
</gene>
<dbReference type="InterPro" id="IPR032675">
    <property type="entry name" value="LRR_dom_sf"/>
</dbReference>
<dbReference type="GeneID" id="109466359"/>
<evidence type="ECO:0000256" key="2">
    <source>
        <dbReference type="ARBA" id="ARBA00022729"/>
    </source>
</evidence>
<keyword evidence="4" id="KW-1185">Reference proteome</keyword>
<dbReference type="PANTHER" id="PTHR24373:SF383">
    <property type="entry name" value="LEUCINE-RICH REPEAT-CONTAINING PROTEIN 15-LIKE"/>
    <property type="match status" value="1"/>
</dbReference>
<dbReference type="SUPFAM" id="SSF52058">
    <property type="entry name" value="L domain-like"/>
    <property type="match status" value="1"/>
</dbReference>
<dbReference type="PANTHER" id="PTHR24373">
    <property type="entry name" value="SLIT RELATED LEUCINE-RICH REPEAT NEURONAL PROTEIN"/>
    <property type="match status" value="1"/>
</dbReference>
<evidence type="ECO:0000256" key="3">
    <source>
        <dbReference type="ARBA" id="ARBA00022737"/>
    </source>
</evidence>
<sequence length="467" mass="51096">MDKEQLGLAQNKLTNLKPDMFIGLNLMLLHLQQNDINDIQAETFNSMSRLKTLFLFRNKLTNLRVNMFAGLQNLLYLLLQNNEINDIQTGTFNPTSKLKILELVGRKNKLSSLRPGMFTGLGDLEKLTLQMNAINDIQNQTFNPTAKLKSLNLSCNKLSSLRAGMFTGLGNLETLELQSNDISDIQAGTFLPTSQLKTLNLTSNMLTRLRPNTFTVLRNLQELYLGSNNINDIPAGTLTGIASLSVLDLGDILVCEASGIPTPDITVTLPSGLNKTMQSGGRVTVGANGLKEPKAANVTDQTALSESQVVMKCMINPQYNTVTAFSQHTYEDVDNLSPKGPTDPNSNGCTAINNTANVTGSQDQTVLGEITTKSPMNPQDDLEPTVSEQIYDNEDILPTSPTVSDSCDMKTTNQQVNVAASQDETASDCYQTETIRKSSNQHYGSGTAVSNQCDYLYKDTSPRAYRL</sequence>
<dbReference type="KEGG" id="bbel:109466359"/>
<dbReference type="GO" id="GO:0031012">
    <property type="term" value="C:extracellular matrix"/>
    <property type="evidence" value="ECO:0007669"/>
    <property type="project" value="TreeGrafter"/>
</dbReference>
<dbReference type="InterPro" id="IPR001611">
    <property type="entry name" value="Leu-rich_rpt"/>
</dbReference>
<dbReference type="SMART" id="SM00369">
    <property type="entry name" value="LRR_TYP"/>
    <property type="match status" value="8"/>
</dbReference>
<evidence type="ECO:0000313" key="5">
    <source>
        <dbReference type="RefSeq" id="XP_019619630.1"/>
    </source>
</evidence>
<dbReference type="PROSITE" id="PS51450">
    <property type="entry name" value="LRR"/>
    <property type="match status" value="3"/>
</dbReference>
<reference evidence="5" key="1">
    <citation type="submission" date="2025-08" db="UniProtKB">
        <authorList>
            <consortium name="RefSeq"/>
        </authorList>
    </citation>
    <scope>IDENTIFICATION</scope>
    <source>
        <tissue evidence="5">Gonad</tissue>
    </source>
</reference>
<name>A0A6P4XSL9_BRABE</name>
<dbReference type="GO" id="GO:0005615">
    <property type="term" value="C:extracellular space"/>
    <property type="evidence" value="ECO:0007669"/>
    <property type="project" value="TreeGrafter"/>
</dbReference>
<dbReference type="Pfam" id="PF13855">
    <property type="entry name" value="LRR_8"/>
    <property type="match status" value="2"/>
</dbReference>
<evidence type="ECO:0000313" key="4">
    <source>
        <dbReference type="Proteomes" id="UP000515135"/>
    </source>
</evidence>
<organism evidence="4 5">
    <name type="scientific">Branchiostoma belcheri</name>
    <name type="common">Amphioxus</name>
    <dbReference type="NCBI Taxonomy" id="7741"/>
    <lineage>
        <taxon>Eukaryota</taxon>
        <taxon>Metazoa</taxon>
        <taxon>Chordata</taxon>
        <taxon>Cephalochordata</taxon>
        <taxon>Leptocardii</taxon>
        <taxon>Amphioxiformes</taxon>
        <taxon>Branchiostomatidae</taxon>
        <taxon>Branchiostoma</taxon>
    </lineage>
</organism>